<comment type="subcellular location">
    <subcellularLocation>
        <location evidence="1">Golgi apparatus membrane</location>
        <topology evidence="1">Single-pass type II membrane protein</topology>
    </subcellularLocation>
</comment>
<dbReference type="FunFam" id="3.40.50.300:FF:000603">
    <property type="entry name" value="Sulfotransferase"/>
    <property type="match status" value="1"/>
</dbReference>
<accession>A7SCN7</accession>
<organism evidence="18 19">
    <name type="scientific">Nematostella vectensis</name>
    <name type="common">Starlet sea anemone</name>
    <dbReference type="NCBI Taxonomy" id="45351"/>
    <lineage>
        <taxon>Eukaryota</taxon>
        <taxon>Metazoa</taxon>
        <taxon>Cnidaria</taxon>
        <taxon>Anthozoa</taxon>
        <taxon>Hexacorallia</taxon>
        <taxon>Actiniaria</taxon>
        <taxon>Edwardsiidae</taxon>
        <taxon>Nematostella</taxon>
    </lineage>
</organism>
<comment type="catalytic activity">
    <reaction evidence="10">
        <text>alpha-D-glucosaminyl-[heparan sulfate](n) + 3'-phosphoadenylyl sulfate = 3-sulfo-alpha-D-glucosaminyl-[heparan sulfate](n) + adenosine 3',5'-bisphosphate + H(+)</text>
        <dbReference type="Rhea" id="RHEA:15461"/>
        <dbReference type="Rhea" id="RHEA-COMP:9830"/>
        <dbReference type="Rhea" id="RHEA-COMP:9831"/>
        <dbReference type="ChEBI" id="CHEBI:15378"/>
        <dbReference type="ChEBI" id="CHEBI:58339"/>
        <dbReference type="ChEBI" id="CHEBI:58343"/>
        <dbReference type="ChEBI" id="CHEBI:58388"/>
        <dbReference type="ChEBI" id="CHEBI:70975"/>
        <dbReference type="EC" id="2.8.2.23"/>
    </reaction>
</comment>
<evidence type="ECO:0000256" key="5">
    <source>
        <dbReference type="ARBA" id="ARBA00022989"/>
    </source>
</evidence>
<evidence type="ECO:0000256" key="3">
    <source>
        <dbReference type="ARBA" id="ARBA00022692"/>
    </source>
</evidence>
<evidence type="ECO:0000256" key="2">
    <source>
        <dbReference type="ARBA" id="ARBA00022679"/>
    </source>
</evidence>
<evidence type="ECO:0000256" key="8">
    <source>
        <dbReference type="ARBA" id="ARBA00023157"/>
    </source>
</evidence>
<dbReference type="Pfam" id="PF00685">
    <property type="entry name" value="Sulfotransfer_1"/>
    <property type="match status" value="1"/>
</dbReference>
<dbReference type="PANTHER" id="PTHR10605">
    <property type="entry name" value="HEPARAN SULFATE SULFOTRANSFERASE"/>
    <property type="match status" value="1"/>
</dbReference>
<dbReference type="Proteomes" id="UP000001593">
    <property type="component" value="Unassembled WGS sequence"/>
</dbReference>
<evidence type="ECO:0000256" key="10">
    <source>
        <dbReference type="ARBA" id="ARBA00052516"/>
    </source>
</evidence>
<dbReference type="FunCoup" id="A7SCN7">
    <property type="interactions" value="4"/>
</dbReference>
<feature type="non-terminal residue" evidence="18">
    <location>
        <position position="1"/>
    </location>
</feature>
<evidence type="ECO:0000256" key="1">
    <source>
        <dbReference type="ARBA" id="ARBA00004323"/>
    </source>
</evidence>
<evidence type="ECO:0000256" key="11">
    <source>
        <dbReference type="ARBA" id="ARBA00066719"/>
    </source>
</evidence>
<feature type="active site" description="For sulfotransferase activity" evidence="14">
    <location>
        <position position="13"/>
    </location>
</feature>
<dbReference type="OMA" id="YDYGLEW"/>
<dbReference type="EC" id="2.8.2.23" evidence="11"/>
<evidence type="ECO:0000256" key="16">
    <source>
        <dbReference type="PIRSR" id="PIRSR637359-3"/>
    </source>
</evidence>
<feature type="binding site" evidence="15">
    <location>
        <position position="203"/>
    </location>
    <ligand>
        <name>3'-phosphoadenylyl sulfate</name>
        <dbReference type="ChEBI" id="CHEBI:58339"/>
    </ligand>
</feature>
<keyword evidence="9" id="KW-0325">Glycoprotein</keyword>
<dbReference type="GO" id="GO:0008467">
    <property type="term" value="F:[heparan sulfate]-glucosamine 3-sulfotransferase activity"/>
    <property type="evidence" value="ECO:0000318"/>
    <property type="project" value="GO_Central"/>
</dbReference>
<dbReference type="InterPro" id="IPR000863">
    <property type="entry name" value="Sulfotransferase_dom"/>
</dbReference>
<dbReference type="PANTHER" id="PTHR10605:SF72">
    <property type="entry name" value="HEPARAN SULFATE 3-O SULFOTRANSFERASE-B, ISOFORM A"/>
    <property type="match status" value="1"/>
</dbReference>
<dbReference type="GO" id="GO:0000139">
    <property type="term" value="C:Golgi membrane"/>
    <property type="evidence" value="ECO:0007669"/>
    <property type="project" value="UniProtKB-SubCell"/>
</dbReference>
<dbReference type="STRING" id="45351.A7SCN7"/>
<evidence type="ECO:0000256" key="15">
    <source>
        <dbReference type="PIRSR" id="PIRSR637359-2"/>
    </source>
</evidence>
<feature type="disulfide bond" evidence="16">
    <location>
        <begin position="204"/>
        <end position="220"/>
    </location>
</feature>
<keyword evidence="7" id="KW-0472">Membrane</keyword>
<proteinExistence type="predicted"/>
<feature type="binding site" evidence="15">
    <location>
        <position position="104"/>
    </location>
    <ligand>
        <name>3'-phosphoadenylyl sulfate</name>
        <dbReference type="ChEBI" id="CHEBI:58339"/>
    </ligand>
</feature>
<evidence type="ECO:0000256" key="14">
    <source>
        <dbReference type="PIRSR" id="PIRSR637359-1"/>
    </source>
</evidence>
<evidence type="ECO:0000256" key="13">
    <source>
        <dbReference type="ARBA" id="ARBA00077477"/>
    </source>
</evidence>
<dbReference type="InterPro" id="IPR037359">
    <property type="entry name" value="NST/OST"/>
</dbReference>
<dbReference type="HOGENOM" id="CLU_017703_0_0_1"/>
<keyword evidence="4" id="KW-0735">Signal-anchor</keyword>
<evidence type="ECO:0000259" key="17">
    <source>
        <dbReference type="Pfam" id="PF00685"/>
    </source>
</evidence>
<dbReference type="InterPro" id="IPR027417">
    <property type="entry name" value="P-loop_NTPase"/>
</dbReference>
<dbReference type="PhylomeDB" id="A7SCN7"/>
<evidence type="ECO:0000256" key="12">
    <source>
        <dbReference type="ARBA" id="ARBA00071906"/>
    </source>
</evidence>
<feature type="binding site" evidence="15">
    <location>
        <begin position="225"/>
        <end position="229"/>
    </location>
    <ligand>
        <name>3'-phosphoadenylyl sulfate</name>
        <dbReference type="ChEBI" id="CHEBI:58339"/>
    </ligand>
</feature>
<protein>
    <recommendedName>
        <fullName evidence="12">Heparan sulfate glucosamine 3-O-sulfotransferase 5</fullName>
        <ecNumber evidence="11">2.8.2.23</ecNumber>
    </recommendedName>
    <alternativeName>
        <fullName evidence="13">Heparan sulfate D-glucosaminyl 3-O-sulfotransferase 5</fullName>
    </alternativeName>
</protein>
<dbReference type="Gene3D" id="3.40.50.300">
    <property type="entry name" value="P-loop containing nucleotide triphosphate hydrolases"/>
    <property type="match status" value="1"/>
</dbReference>
<dbReference type="InParanoid" id="A7SCN7"/>
<gene>
    <name evidence="18" type="ORF">NEMVEDRAFT_v1g113472</name>
</gene>
<evidence type="ECO:0000256" key="6">
    <source>
        <dbReference type="ARBA" id="ARBA00023034"/>
    </source>
</evidence>
<keyword evidence="2" id="KW-0808">Transferase</keyword>
<evidence type="ECO:0000313" key="18">
    <source>
        <dbReference type="EMBL" id="EDO38555.1"/>
    </source>
</evidence>
<dbReference type="SUPFAM" id="SSF52540">
    <property type="entry name" value="P-loop containing nucleoside triphosphate hydrolases"/>
    <property type="match status" value="1"/>
</dbReference>
<keyword evidence="8 16" id="KW-1015">Disulfide bond</keyword>
<sequence>RRLPNAIIIGVKKGGTRALLEILKIHPDVRACNTEVHFFDREQNYKRGLEWYRSQMPLSFSHQITLEKSPAYFVTNAVPGRVKKMSKSVKLIVVVRDPTRRAISDYTQSMVKKPFIQSFQSFAIKDLKAGVVKENWRKLQIGLYDVHLEKWLEHFPLEQFHFVSGEELIKNPASEIEQLEKFLNLRPYINEDNFVFNETKGFYCLLGKKSDHGRKDKPNCMGKTKGRTHPSIPGDVLHILHDYYRPHNLKFYKMVNRDFEWP</sequence>
<keyword evidence="3" id="KW-0812">Transmembrane</keyword>
<dbReference type="eggNOG" id="KOG3704">
    <property type="taxonomic scope" value="Eukaryota"/>
</dbReference>
<dbReference type="EMBL" id="DS469624">
    <property type="protein sequence ID" value="EDO38555.1"/>
    <property type="molecule type" value="Genomic_DNA"/>
</dbReference>
<name>A7SCN7_NEMVE</name>
<evidence type="ECO:0000256" key="9">
    <source>
        <dbReference type="ARBA" id="ARBA00023180"/>
    </source>
</evidence>
<feature type="binding site" evidence="15">
    <location>
        <position position="96"/>
    </location>
    <ligand>
        <name>3'-phosphoadenylyl sulfate</name>
        <dbReference type="ChEBI" id="CHEBI:58339"/>
    </ligand>
</feature>
<evidence type="ECO:0000313" key="19">
    <source>
        <dbReference type="Proteomes" id="UP000001593"/>
    </source>
</evidence>
<keyword evidence="5" id="KW-1133">Transmembrane helix</keyword>
<keyword evidence="19" id="KW-1185">Reference proteome</keyword>
<evidence type="ECO:0000256" key="4">
    <source>
        <dbReference type="ARBA" id="ARBA00022968"/>
    </source>
</evidence>
<feature type="domain" description="Sulfotransferase" evidence="17">
    <location>
        <begin position="5"/>
        <end position="245"/>
    </location>
</feature>
<dbReference type="AlphaFoldDB" id="A7SCN7"/>
<keyword evidence="6" id="KW-0333">Golgi apparatus</keyword>
<evidence type="ECO:0000256" key="7">
    <source>
        <dbReference type="ARBA" id="ARBA00023136"/>
    </source>
</evidence>
<feature type="binding site" evidence="15">
    <location>
        <begin position="13"/>
        <end position="17"/>
    </location>
    <ligand>
        <name>3'-phosphoadenylyl sulfate</name>
        <dbReference type="ChEBI" id="CHEBI:58339"/>
    </ligand>
</feature>
<reference evidence="18 19" key="1">
    <citation type="journal article" date="2007" name="Science">
        <title>Sea anemone genome reveals ancestral eumetazoan gene repertoire and genomic organization.</title>
        <authorList>
            <person name="Putnam N.H."/>
            <person name="Srivastava M."/>
            <person name="Hellsten U."/>
            <person name="Dirks B."/>
            <person name="Chapman J."/>
            <person name="Salamov A."/>
            <person name="Terry A."/>
            <person name="Shapiro H."/>
            <person name="Lindquist E."/>
            <person name="Kapitonov V.V."/>
            <person name="Jurka J."/>
            <person name="Genikhovich G."/>
            <person name="Grigoriev I.V."/>
            <person name="Lucas S.M."/>
            <person name="Steele R.E."/>
            <person name="Finnerty J.R."/>
            <person name="Technau U."/>
            <person name="Martindale M.Q."/>
            <person name="Rokhsar D.S."/>
        </authorList>
    </citation>
    <scope>NUCLEOTIDE SEQUENCE [LARGE SCALE GENOMIC DNA]</scope>
    <source>
        <strain evidence="19">CH2 X CH6</strain>
    </source>
</reference>